<sequence length="106" mass="12038">MLLFLLAAVTLSTASVLGIQKLHVECEKPEEFPKELYDSFIVELNNRRRRMVDGKQKNGKYSVPPNLPKGENVLEMVSCETFGAFQPLLFKEIVLVCHDFGLFFSS</sequence>
<accession>A0A016SEQ6</accession>
<dbReference type="AlphaFoldDB" id="A0A016SEQ6"/>
<reference evidence="3" key="1">
    <citation type="journal article" date="2015" name="Nat. Genet.">
        <title>The genome and transcriptome of the zoonotic hookworm Ancylostoma ceylanicum identify infection-specific gene families.</title>
        <authorList>
            <person name="Schwarz E.M."/>
            <person name="Hu Y."/>
            <person name="Antoshechkin I."/>
            <person name="Miller M.M."/>
            <person name="Sternberg P.W."/>
            <person name="Aroian R.V."/>
        </authorList>
    </citation>
    <scope>NUCLEOTIDE SEQUENCE</scope>
    <source>
        <strain evidence="3">HY135</strain>
    </source>
</reference>
<evidence type="ECO:0000313" key="3">
    <source>
        <dbReference type="Proteomes" id="UP000024635"/>
    </source>
</evidence>
<comment type="caution">
    <text evidence="2">The sequence shown here is derived from an EMBL/GenBank/DDBJ whole genome shotgun (WGS) entry which is preliminary data.</text>
</comment>
<evidence type="ECO:0000256" key="1">
    <source>
        <dbReference type="SAM" id="SignalP"/>
    </source>
</evidence>
<proteinExistence type="predicted"/>
<evidence type="ECO:0000313" key="2">
    <source>
        <dbReference type="EMBL" id="EYB88789.1"/>
    </source>
</evidence>
<gene>
    <name evidence="2" type="primary">Acey_s0242.g3460</name>
    <name evidence="2" type="ORF">Y032_0242g3460</name>
</gene>
<keyword evidence="3" id="KW-1185">Reference proteome</keyword>
<dbReference type="EMBL" id="JARK01001578">
    <property type="protein sequence ID" value="EYB88789.1"/>
    <property type="molecule type" value="Genomic_DNA"/>
</dbReference>
<organism evidence="2 3">
    <name type="scientific">Ancylostoma ceylanicum</name>
    <dbReference type="NCBI Taxonomy" id="53326"/>
    <lineage>
        <taxon>Eukaryota</taxon>
        <taxon>Metazoa</taxon>
        <taxon>Ecdysozoa</taxon>
        <taxon>Nematoda</taxon>
        <taxon>Chromadorea</taxon>
        <taxon>Rhabditida</taxon>
        <taxon>Rhabditina</taxon>
        <taxon>Rhabditomorpha</taxon>
        <taxon>Strongyloidea</taxon>
        <taxon>Ancylostomatidae</taxon>
        <taxon>Ancylostomatinae</taxon>
        <taxon>Ancylostoma</taxon>
    </lineage>
</organism>
<feature type="signal peptide" evidence="1">
    <location>
        <begin position="1"/>
        <end position="18"/>
    </location>
</feature>
<feature type="chain" id="PRO_5001489357" description="Transthyretin-like family protein" evidence="1">
    <location>
        <begin position="19"/>
        <end position="106"/>
    </location>
</feature>
<evidence type="ECO:0008006" key="4">
    <source>
        <dbReference type="Google" id="ProtNLM"/>
    </source>
</evidence>
<name>A0A016SEQ6_9BILA</name>
<keyword evidence="1" id="KW-0732">Signal</keyword>
<dbReference type="Proteomes" id="UP000024635">
    <property type="component" value="Unassembled WGS sequence"/>
</dbReference>
<protein>
    <recommendedName>
        <fullName evidence="4">Transthyretin-like family protein</fullName>
    </recommendedName>
</protein>